<name>A0AAN6RQZ1_9PEZI</name>
<dbReference type="InterPro" id="IPR036866">
    <property type="entry name" value="RibonucZ/Hydroxyglut_hydro"/>
</dbReference>
<organism evidence="3 4">
    <name type="scientific">Staphylotrichum tortipilum</name>
    <dbReference type="NCBI Taxonomy" id="2831512"/>
    <lineage>
        <taxon>Eukaryota</taxon>
        <taxon>Fungi</taxon>
        <taxon>Dikarya</taxon>
        <taxon>Ascomycota</taxon>
        <taxon>Pezizomycotina</taxon>
        <taxon>Sordariomycetes</taxon>
        <taxon>Sordariomycetidae</taxon>
        <taxon>Sordariales</taxon>
        <taxon>Chaetomiaceae</taxon>
        <taxon>Staphylotrichum</taxon>
    </lineage>
</organism>
<evidence type="ECO:0000259" key="2">
    <source>
        <dbReference type="SMART" id="SM00849"/>
    </source>
</evidence>
<accession>A0AAN6RQZ1</accession>
<evidence type="ECO:0000313" key="4">
    <source>
        <dbReference type="Proteomes" id="UP001303889"/>
    </source>
</evidence>
<dbReference type="SUPFAM" id="SSF56281">
    <property type="entry name" value="Metallo-hydrolase/oxidoreductase"/>
    <property type="match status" value="1"/>
</dbReference>
<keyword evidence="4" id="KW-1185">Reference proteome</keyword>
<dbReference type="InterPro" id="IPR001279">
    <property type="entry name" value="Metallo-B-lactamas"/>
</dbReference>
<gene>
    <name evidence="3" type="ORF">C8A05DRAFT_17468</name>
</gene>
<reference evidence="3" key="2">
    <citation type="submission" date="2023-05" db="EMBL/GenBank/DDBJ databases">
        <authorList>
            <consortium name="Lawrence Berkeley National Laboratory"/>
            <person name="Steindorff A."/>
            <person name="Hensen N."/>
            <person name="Bonometti L."/>
            <person name="Westerberg I."/>
            <person name="Brannstrom I.O."/>
            <person name="Guillou S."/>
            <person name="Cros-Aarteil S."/>
            <person name="Calhoun S."/>
            <person name="Haridas S."/>
            <person name="Kuo A."/>
            <person name="Mondo S."/>
            <person name="Pangilinan J."/>
            <person name="Riley R."/>
            <person name="Labutti K."/>
            <person name="Andreopoulos B."/>
            <person name="Lipzen A."/>
            <person name="Chen C."/>
            <person name="Yanf M."/>
            <person name="Daum C."/>
            <person name="Ng V."/>
            <person name="Clum A."/>
            <person name="Ohm R."/>
            <person name="Martin F."/>
            <person name="Silar P."/>
            <person name="Natvig D."/>
            <person name="Lalanne C."/>
            <person name="Gautier V."/>
            <person name="Ament-Velasquez S.L."/>
            <person name="Kruys A."/>
            <person name="Hutchinson M.I."/>
            <person name="Powell A.J."/>
            <person name="Barry K."/>
            <person name="Miller A.N."/>
            <person name="Grigoriev I.V."/>
            <person name="Debuchy R."/>
            <person name="Gladieux P."/>
            <person name="Thoren M.H."/>
            <person name="Johannesson H."/>
        </authorList>
    </citation>
    <scope>NUCLEOTIDE SEQUENCE</scope>
    <source>
        <strain evidence="3">CBS 103.79</strain>
    </source>
</reference>
<proteinExistence type="predicted"/>
<dbReference type="CDD" id="cd07724">
    <property type="entry name" value="POD-like_MBL-fold"/>
    <property type="match status" value="1"/>
</dbReference>
<dbReference type="GO" id="GO:0046872">
    <property type="term" value="F:metal ion binding"/>
    <property type="evidence" value="ECO:0007669"/>
    <property type="project" value="UniProtKB-KW"/>
</dbReference>
<dbReference type="FunFam" id="3.60.15.10:FF:000033">
    <property type="entry name" value="MBL fold metallo-hydrolase"/>
    <property type="match status" value="1"/>
</dbReference>
<evidence type="ECO:0000256" key="1">
    <source>
        <dbReference type="ARBA" id="ARBA00022723"/>
    </source>
</evidence>
<dbReference type="Proteomes" id="UP001303889">
    <property type="component" value="Unassembled WGS sequence"/>
</dbReference>
<dbReference type="SMART" id="SM00849">
    <property type="entry name" value="Lactamase_B"/>
    <property type="match status" value="1"/>
</dbReference>
<comment type="caution">
    <text evidence="3">The sequence shown here is derived from an EMBL/GenBank/DDBJ whole genome shotgun (WGS) entry which is preliminary data.</text>
</comment>
<reference evidence="3" key="1">
    <citation type="journal article" date="2023" name="Mol. Phylogenet. Evol.">
        <title>Genome-scale phylogeny and comparative genomics of the fungal order Sordariales.</title>
        <authorList>
            <person name="Hensen N."/>
            <person name="Bonometti L."/>
            <person name="Westerberg I."/>
            <person name="Brannstrom I.O."/>
            <person name="Guillou S."/>
            <person name="Cros-Aarteil S."/>
            <person name="Calhoun S."/>
            <person name="Haridas S."/>
            <person name="Kuo A."/>
            <person name="Mondo S."/>
            <person name="Pangilinan J."/>
            <person name="Riley R."/>
            <person name="LaButti K."/>
            <person name="Andreopoulos B."/>
            <person name="Lipzen A."/>
            <person name="Chen C."/>
            <person name="Yan M."/>
            <person name="Daum C."/>
            <person name="Ng V."/>
            <person name="Clum A."/>
            <person name="Steindorff A."/>
            <person name="Ohm R.A."/>
            <person name="Martin F."/>
            <person name="Silar P."/>
            <person name="Natvig D.O."/>
            <person name="Lalanne C."/>
            <person name="Gautier V."/>
            <person name="Ament-Velasquez S.L."/>
            <person name="Kruys A."/>
            <person name="Hutchinson M.I."/>
            <person name="Powell A.J."/>
            <person name="Barry K."/>
            <person name="Miller A.N."/>
            <person name="Grigoriev I.V."/>
            <person name="Debuchy R."/>
            <person name="Gladieux P."/>
            <person name="Hiltunen Thoren M."/>
            <person name="Johannesson H."/>
        </authorList>
    </citation>
    <scope>NUCLEOTIDE SEQUENCE</scope>
    <source>
        <strain evidence="3">CBS 103.79</strain>
    </source>
</reference>
<dbReference type="EMBL" id="MU855697">
    <property type="protein sequence ID" value="KAK3900197.1"/>
    <property type="molecule type" value="Genomic_DNA"/>
</dbReference>
<dbReference type="PANTHER" id="PTHR43084">
    <property type="entry name" value="PERSULFIDE DIOXYGENASE ETHE1"/>
    <property type="match status" value="1"/>
</dbReference>
<dbReference type="GO" id="GO:0070813">
    <property type="term" value="P:hydrogen sulfide metabolic process"/>
    <property type="evidence" value="ECO:0007669"/>
    <property type="project" value="TreeGrafter"/>
</dbReference>
<feature type="domain" description="Metallo-beta-lactamase" evidence="2">
    <location>
        <begin position="17"/>
        <end position="211"/>
    </location>
</feature>
<dbReference type="Pfam" id="PF00753">
    <property type="entry name" value="Lactamase_B"/>
    <property type="match status" value="1"/>
</dbReference>
<dbReference type="InterPro" id="IPR051682">
    <property type="entry name" value="Mito_Persulfide_Diox"/>
</dbReference>
<dbReference type="GO" id="GO:0050313">
    <property type="term" value="F:sulfur dioxygenase activity"/>
    <property type="evidence" value="ECO:0007669"/>
    <property type="project" value="InterPro"/>
</dbReference>
<dbReference type="GO" id="GO:0006749">
    <property type="term" value="P:glutathione metabolic process"/>
    <property type="evidence" value="ECO:0007669"/>
    <property type="project" value="InterPro"/>
</dbReference>
<sequence>PLPGEPLIDGVFEPQTSTWQYLVADPATHTAVIIDPVLDYNNTTRTISTSAADDLLSLVRRRGYRIAYILETHAHADHLTAAFYLQKKLAETQGEAPPVGIGKRIGQVQSLFGKRYGVDSAEYDGVFGKLWEDDEGFEVGALKGEVMHLPGHTPDHVGYRIGDNVFCGDSLFHPTLGTARCDFPGGSAQALYHSVRKLMALPDQVKIWTGHDYPVEGERAPESWSSVGEHRAKNKHVRDGIGEDEFVEMRSERDKHLAAPRLVHESLQVNIRAGHLPKVDAAGMRTFKLPIKVKSEGWWV</sequence>
<keyword evidence="1" id="KW-0479">Metal-binding</keyword>
<protein>
    <submittedName>
        <fullName evidence="3">Beta-lactamase-like protein</fullName>
    </submittedName>
</protein>
<evidence type="ECO:0000313" key="3">
    <source>
        <dbReference type="EMBL" id="KAK3900197.1"/>
    </source>
</evidence>
<dbReference type="PANTHER" id="PTHR43084:SF1">
    <property type="entry name" value="PERSULFIDE DIOXYGENASE ETHE1, MITOCHONDRIAL"/>
    <property type="match status" value="1"/>
</dbReference>
<dbReference type="InterPro" id="IPR044528">
    <property type="entry name" value="POD-like_MBL-fold"/>
</dbReference>
<dbReference type="Gene3D" id="3.60.15.10">
    <property type="entry name" value="Ribonuclease Z/Hydroxyacylglutathione hydrolase-like"/>
    <property type="match status" value="1"/>
</dbReference>
<dbReference type="AlphaFoldDB" id="A0AAN6RQZ1"/>
<feature type="non-terminal residue" evidence="3">
    <location>
        <position position="1"/>
    </location>
</feature>